<feature type="transmembrane region" description="Helical" evidence="1">
    <location>
        <begin position="52"/>
        <end position="75"/>
    </location>
</feature>
<name>A0A508TMB9_9BRAD</name>
<organism evidence="2 3">
    <name type="scientific">Bradyrhizobium ivorense</name>
    <dbReference type="NCBI Taxonomy" id="2511166"/>
    <lineage>
        <taxon>Bacteria</taxon>
        <taxon>Pseudomonadati</taxon>
        <taxon>Pseudomonadota</taxon>
        <taxon>Alphaproteobacteria</taxon>
        <taxon>Hyphomicrobiales</taxon>
        <taxon>Nitrobacteraceae</taxon>
        <taxon>Bradyrhizobium</taxon>
    </lineage>
</organism>
<protein>
    <submittedName>
        <fullName evidence="2">Uncharacterized protein</fullName>
    </submittedName>
</protein>
<evidence type="ECO:0000313" key="2">
    <source>
        <dbReference type="EMBL" id="VIO75393.1"/>
    </source>
</evidence>
<dbReference type="AlphaFoldDB" id="A0A508TMB9"/>
<feature type="transmembrane region" description="Helical" evidence="1">
    <location>
        <begin position="111"/>
        <end position="130"/>
    </location>
</feature>
<keyword evidence="3" id="KW-1185">Reference proteome</keyword>
<evidence type="ECO:0000256" key="1">
    <source>
        <dbReference type="SAM" id="Phobius"/>
    </source>
</evidence>
<evidence type="ECO:0000313" key="3">
    <source>
        <dbReference type="Proteomes" id="UP000328092"/>
    </source>
</evidence>
<keyword evidence="1" id="KW-0812">Transmembrane</keyword>
<keyword evidence="1" id="KW-1133">Transmembrane helix</keyword>
<feature type="transmembrane region" description="Helical" evidence="1">
    <location>
        <begin position="20"/>
        <end position="40"/>
    </location>
</feature>
<dbReference type="RefSeq" id="WP_139862741.1">
    <property type="nucleotide sequence ID" value="NZ_CAADFC020000023.1"/>
</dbReference>
<dbReference type="Proteomes" id="UP000328092">
    <property type="component" value="Unassembled WGS sequence"/>
</dbReference>
<feature type="transmembrane region" description="Helical" evidence="1">
    <location>
        <begin position="87"/>
        <end position="105"/>
    </location>
</feature>
<comment type="caution">
    <text evidence="2">The sequence shown here is derived from an EMBL/GenBank/DDBJ whole genome shotgun (WGS) entry which is preliminary data.</text>
</comment>
<proteinExistence type="predicted"/>
<accession>A0A508TMB9</accession>
<dbReference type="EMBL" id="CAADFC020000023">
    <property type="protein sequence ID" value="VIO75393.1"/>
    <property type="molecule type" value="Genomic_DNA"/>
</dbReference>
<gene>
    <name evidence="2" type="ORF">CI1B_58980</name>
</gene>
<sequence>MTAHAGKREQAYAAGMKRFLAFALIGPFITIALLTAYIVVRSGTTNPALVAAGFVASAYLAKKLFVFLTSLAAWLGDVVLVHWRVELLKRILVIGGGVTVLTAGLETFSTAVLVIGLICGSIAALCVWLSDHEERGKQES</sequence>
<reference evidence="2" key="1">
    <citation type="submission" date="2019-02" db="EMBL/GenBank/DDBJ databases">
        <authorList>
            <person name="Pothier F.J."/>
        </authorList>
    </citation>
    <scope>NUCLEOTIDE SEQUENCE</scope>
    <source>
        <strain evidence="2">CI-1B</strain>
    </source>
</reference>
<keyword evidence="1" id="KW-0472">Membrane</keyword>